<feature type="compositionally biased region" description="Polar residues" evidence="1">
    <location>
        <begin position="276"/>
        <end position="287"/>
    </location>
</feature>
<feature type="compositionally biased region" description="Low complexity" evidence="1">
    <location>
        <begin position="849"/>
        <end position="861"/>
    </location>
</feature>
<feature type="compositionally biased region" description="Polar residues" evidence="1">
    <location>
        <begin position="723"/>
        <end position="742"/>
    </location>
</feature>
<feature type="domain" description="FHA" evidence="2">
    <location>
        <begin position="32"/>
        <end position="80"/>
    </location>
</feature>
<dbReference type="PROSITE" id="PS50006">
    <property type="entry name" value="FHA_DOMAIN"/>
    <property type="match status" value="1"/>
</dbReference>
<dbReference type="InterPro" id="IPR017956">
    <property type="entry name" value="AT_hook_DNA-bd_motif"/>
</dbReference>
<feature type="region of interest" description="Disordered" evidence="1">
    <location>
        <begin position="546"/>
        <end position="771"/>
    </location>
</feature>
<feature type="region of interest" description="Disordered" evidence="1">
    <location>
        <begin position="904"/>
        <end position="944"/>
    </location>
</feature>
<feature type="region of interest" description="Disordered" evidence="1">
    <location>
        <begin position="258"/>
        <end position="296"/>
    </location>
</feature>
<accession>A0A9N9SA99</accession>
<feature type="region of interest" description="Disordered" evidence="1">
    <location>
        <begin position="841"/>
        <end position="870"/>
    </location>
</feature>
<feature type="compositionally biased region" description="Basic and acidic residues" evidence="1">
    <location>
        <begin position="559"/>
        <end position="575"/>
    </location>
</feature>
<dbReference type="Pfam" id="PF00498">
    <property type="entry name" value="FHA"/>
    <property type="match status" value="1"/>
</dbReference>
<feature type="region of interest" description="Disordered" evidence="1">
    <location>
        <begin position="368"/>
        <end position="436"/>
    </location>
</feature>
<protein>
    <recommendedName>
        <fullName evidence="2">FHA domain-containing protein</fullName>
    </recommendedName>
</protein>
<evidence type="ECO:0000259" key="2">
    <source>
        <dbReference type="PROSITE" id="PS50006"/>
    </source>
</evidence>
<feature type="compositionally biased region" description="Low complexity" evidence="1">
    <location>
        <begin position="461"/>
        <end position="475"/>
    </location>
</feature>
<evidence type="ECO:0000313" key="4">
    <source>
        <dbReference type="Proteomes" id="UP001153620"/>
    </source>
</evidence>
<feature type="region of interest" description="Disordered" evidence="1">
    <location>
        <begin position="461"/>
        <end position="486"/>
    </location>
</feature>
<organism evidence="3 4">
    <name type="scientific">Chironomus riparius</name>
    <dbReference type="NCBI Taxonomy" id="315576"/>
    <lineage>
        <taxon>Eukaryota</taxon>
        <taxon>Metazoa</taxon>
        <taxon>Ecdysozoa</taxon>
        <taxon>Arthropoda</taxon>
        <taxon>Hexapoda</taxon>
        <taxon>Insecta</taxon>
        <taxon>Pterygota</taxon>
        <taxon>Neoptera</taxon>
        <taxon>Endopterygota</taxon>
        <taxon>Diptera</taxon>
        <taxon>Nematocera</taxon>
        <taxon>Chironomoidea</taxon>
        <taxon>Chironomidae</taxon>
        <taxon>Chironominae</taxon>
        <taxon>Chironomus</taxon>
    </lineage>
</organism>
<feature type="compositionally biased region" description="Basic and acidic residues" evidence="1">
    <location>
        <begin position="746"/>
        <end position="762"/>
    </location>
</feature>
<dbReference type="SMART" id="SM00240">
    <property type="entry name" value="FHA"/>
    <property type="match status" value="1"/>
</dbReference>
<dbReference type="InterPro" id="IPR008984">
    <property type="entry name" value="SMAD_FHA_dom_sf"/>
</dbReference>
<name>A0A9N9SA99_9DIPT</name>
<sequence>MSFNPENFFLKRIGNCDFKVHYKNYTFLKAETKFGRGKDCDVVLKNMRCSLNHCKITFENGKLFIEDSSSAGTFVNNEKIRNKKVELFDGTIVGMGADPSRQDHVDKTNFYIYKVQKVEPPINLDSSDDEAEDAEKIPISSSNSKTDENLNVENINQIRSNQVAAPKKMTEIKTIKVGDIKESNETICLENDENSEDLTQKIHEHLTANERLKLEALDSSSKLIENDCQGPSQTHIKIEADIEMSTQKLMRLNNIFSAKSQETNHEKPQAKPYSADLNSSDNNTKEISPSSGSNVSAASTVVVSSAGLQPEWISSAFIDTSRSALDLIPEENSQTPPEPPIFAPGLSNFQLFPTHLTEVTSFKTLAQASDRQENQPIQPLSISENPNYLPSPSQLSETSTTVAPSPSTSGMKFSNLALRKKKQPSTSSSTTSAPTFLNYSPISSASNISSATLSTISSHKLQTFSRSSSTDSSTSNPISEEQSKIITPDEIKSKTIFLRHYGQQGSKLIDLPENPMNQTCDLLNEVEGPKETLPIFWKRGVAVVKTARKPKKKRGRPQKTSDKFFENSKETESKILKLKNSDLTSKTRKNLKSKNKSLKNQNEDLENGKPTSEAHIKSSNAPTSTRLKATARKTTNTGTIAVKRPFAYTNDNKSKSDDSDSSNEYQSAQSENSETESQDENKSKRQKTSTGQKAPNKVGLKKQDNLVTNNAESNKIVHVENPLKTSQGPNINSLNPTSSNSKKLFKFPDSDDDNSKNEESEPSKIAPKSGTVRARVGKIVQRRESIINLKRPLLKGKLNQYIQAQKSQASTIKRILNKGLPNDKRPAQHFHDKFPHLYQGLESDSKADSGSSTTNTASTGSIKSVPMRQRRQSVFEEQAQLIPENLTPNERINAIRRWHQNTTKLIDIPAEHPNKKKRGRPSKLNEDDKIKMLIERSKANDEKK</sequence>
<feature type="compositionally biased region" description="Polar residues" evidence="1">
    <location>
        <begin position="368"/>
        <end position="395"/>
    </location>
</feature>
<evidence type="ECO:0000256" key="1">
    <source>
        <dbReference type="SAM" id="MobiDB-lite"/>
    </source>
</evidence>
<dbReference type="OrthoDB" id="5330228at2759"/>
<dbReference type="Proteomes" id="UP001153620">
    <property type="component" value="Chromosome 4"/>
</dbReference>
<keyword evidence="4" id="KW-1185">Reference proteome</keyword>
<dbReference type="SMART" id="SM00384">
    <property type="entry name" value="AT_hook"/>
    <property type="match status" value="2"/>
</dbReference>
<dbReference type="CDD" id="cd00060">
    <property type="entry name" value="FHA"/>
    <property type="match status" value="1"/>
</dbReference>
<feature type="compositionally biased region" description="Basic residues" evidence="1">
    <location>
        <begin position="586"/>
        <end position="597"/>
    </location>
</feature>
<proteinExistence type="predicted"/>
<dbReference type="EMBL" id="OU895880">
    <property type="protein sequence ID" value="CAG9812316.1"/>
    <property type="molecule type" value="Genomic_DNA"/>
</dbReference>
<dbReference type="GO" id="GO:0003677">
    <property type="term" value="F:DNA binding"/>
    <property type="evidence" value="ECO:0007669"/>
    <property type="project" value="InterPro"/>
</dbReference>
<dbReference type="SUPFAM" id="SSF49879">
    <property type="entry name" value="SMAD/FHA domain"/>
    <property type="match status" value="1"/>
</dbReference>
<feature type="compositionally biased region" description="Polar residues" evidence="1">
    <location>
        <begin position="617"/>
        <end position="639"/>
    </location>
</feature>
<feature type="compositionally biased region" description="Low complexity" evidence="1">
    <location>
        <begin position="396"/>
        <end position="409"/>
    </location>
</feature>
<evidence type="ECO:0000313" key="3">
    <source>
        <dbReference type="EMBL" id="CAG9812316.1"/>
    </source>
</evidence>
<reference evidence="3" key="1">
    <citation type="submission" date="2022-01" db="EMBL/GenBank/DDBJ databases">
        <authorList>
            <person name="King R."/>
        </authorList>
    </citation>
    <scope>NUCLEOTIDE SEQUENCE</scope>
</reference>
<feature type="compositionally biased region" description="Basic residues" evidence="1">
    <location>
        <begin position="546"/>
        <end position="557"/>
    </location>
</feature>
<reference evidence="3" key="2">
    <citation type="submission" date="2022-10" db="EMBL/GenBank/DDBJ databases">
        <authorList>
            <consortium name="ENA_rothamsted_submissions"/>
            <consortium name="culmorum"/>
            <person name="King R."/>
        </authorList>
    </citation>
    <scope>NUCLEOTIDE SEQUENCE</scope>
</reference>
<feature type="region of interest" description="Disordered" evidence="1">
    <location>
        <begin position="122"/>
        <end position="147"/>
    </location>
</feature>
<gene>
    <name evidence="3" type="ORF">CHIRRI_LOCUS15121</name>
</gene>
<dbReference type="InterPro" id="IPR000253">
    <property type="entry name" value="FHA_dom"/>
</dbReference>
<dbReference type="AlphaFoldDB" id="A0A9N9SA99"/>
<dbReference type="Gene3D" id="2.60.200.20">
    <property type="match status" value="1"/>
</dbReference>
<feature type="compositionally biased region" description="Basic and acidic residues" evidence="1">
    <location>
        <begin position="923"/>
        <end position="944"/>
    </location>
</feature>